<dbReference type="OrthoDB" id="418245at2759"/>
<feature type="domain" description="C-type lectin" evidence="1">
    <location>
        <begin position="80"/>
        <end position="181"/>
    </location>
</feature>
<dbReference type="PROSITE" id="PS50041">
    <property type="entry name" value="C_TYPE_LECTIN_2"/>
    <property type="match status" value="1"/>
</dbReference>
<sequence length="205" mass="23012">MMTGGLSIMCQSLLLKPYKRRQHPEDCTKFSLCISKIINSKIINYTMAKLCALLLLAFVVGQTAASASDCQKCPADWQSFGDHCYKLNSRSAIYSDVEADCKAMGAYVAAPHSFEEVEFMIAIREYLWINCQDTDVEGDFVCCDGTTTDYRNWIAGEPNNYEGLEDCGVVYGNGKYNDISCTLHKTRGLCKRHVTTFDDRIQNKS</sequence>
<evidence type="ECO:0000259" key="1">
    <source>
        <dbReference type="PROSITE" id="PS50041"/>
    </source>
</evidence>
<dbReference type="Gene3D" id="3.10.100.10">
    <property type="entry name" value="Mannose-Binding Protein A, subunit A"/>
    <property type="match status" value="1"/>
</dbReference>
<dbReference type="GeneID" id="119722583"/>
<organism evidence="2 3">
    <name type="scientific">Patiria miniata</name>
    <name type="common">Bat star</name>
    <name type="synonym">Asterina miniata</name>
    <dbReference type="NCBI Taxonomy" id="46514"/>
    <lineage>
        <taxon>Eukaryota</taxon>
        <taxon>Metazoa</taxon>
        <taxon>Echinodermata</taxon>
        <taxon>Eleutherozoa</taxon>
        <taxon>Asterozoa</taxon>
        <taxon>Asteroidea</taxon>
        <taxon>Valvatacea</taxon>
        <taxon>Valvatida</taxon>
        <taxon>Asterinidae</taxon>
        <taxon>Patiria</taxon>
    </lineage>
</organism>
<evidence type="ECO:0000313" key="2">
    <source>
        <dbReference type="EnsemblMetazoa" id="XP_038048692.1"/>
    </source>
</evidence>
<accession>A0A913ZA96</accession>
<dbReference type="PANTHER" id="PTHR22803">
    <property type="entry name" value="MANNOSE, PHOSPHOLIPASE, LECTIN RECEPTOR RELATED"/>
    <property type="match status" value="1"/>
</dbReference>
<evidence type="ECO:0000313" key="3">
    <source>
        <dbReference type="Proteomes" id="UP000887568"/>
    </source>
</evidence>
<name>A0A913ZA96_PATMI</name>
<dbReference type="InterPro" id="IPR016186">
    <property type="entry name" value="C-type_lectin-like/link_sf"/>
</dbReference>
<proteinExistence type="predicted"/>
<dbReference type="SMART" id="SM00034">
    <property type="entry name" value="CLECT"/>
    <property type="match status" value="1"/>
</dbReference>
<dbReference type="Pfam" id="PF00059">
    <property type="entry name" value="Lectin_C"/>
    <property type="match status" value="1"/>
</dbReference>
<protein>
    <recommendedName>
        <fullName evidence="1">C-type lectin domain-containing protein</fullName>
    </recommendedName>
</protein>
<dbReference type="EnsemblMetazoa" id="XM_038192764.1">
    <property type="protein sequence ID" value="XP_038048692.1"/>
    <property type="gene ID" value="LOC119722583"/>
</dbReference>
<dbReference type="RefSeq" id="XP_038048692.1">
    <property type="nucleotide sequence ID" value="XM_038192764.1"/>
</dbReference>
<dbReference type="InterPro" id="IPR050111">
    <property type="entry name" value="C-type_lectin/snaclec_domain"/>
</dbReference>
<dbReference type="InterPro" id="IPR001304">
    <property type="entry name" value="C-type_lectin-like"/>
</dbReference>
<keyword evidence="3" id="KW-1185">Reference proteome</keyword>
<dbReference type="InterPro" id="IPR016187">
    <property type="entry name" value="CTDL_fold"/>
</dbReference>
<reference evidence="2" key="1">
    <citation type="submission" date="2022-11" db="UniProtKB">
        <authorList>
            <consortium name="EnsemblMetazoa"/>
        </authorList>
    </citation>
    <scope>IDENTIFICATION</scope>
</reference>
<dbReference type="SUPFAM" id="SSF56436">
    <property type="entry name" value="C-type lectin-like"/>
    <property type="match status" value="1"/>
</dbReference>
<dbReference type="AlphaFoldDB" id="A0A913ZA96"/>
<dbReference type="Proteomes" id="UP000887568">
    <property type="component" value="Unplaced"/>
</dbReference>